<evidence type="ECO:0000313" key="1">
    <source>
        <dbReference type="EMBL" id="KAF9407659.1"/>
    </source>
</evidence>
<dbReference type="AlphaFoldDB" id="A0A835G758"/>
<accession>A0A835G758</accession>
<keyword evidence="2" id="KW-1185">Reference proteome</keyword>
<reference evidence="1" key="1">
    <citation type="submission" date="2020-08" db="EMBL/GenBank/DDBJ databases">
        <title>Spodoptera exigua strain:BAW_Kor-Di-RS1 Genome sequencing and assembly.</title>
        <authorList>
            <person name="Kim J."/>
            <person name="Nam H.Y."/>
            <person name="Kwon M."/>
            <person name="Choi J.H."/>
            <person name="Cho S.R."/>
            <person name="Kim G.-H."/>
        </authorList>
    </citation>
    <scope>NUCLEOTIDE SEQUENCE</scope>
    <source>
        <strain evidence="1">BAW_Kor-Di-RS1</strain>
        <tissue evidence="1">Whole-body</tissue>
    </source>
</reference>
<dbReference type="EMBL" id="JACKWZ010000448">
    <property type="protein sequence ID" value="KAF9407659.1"/>
    <property type="molecule type" value="Genomic_DNA"/>
</dbReference>
<organism evidence="1 2">
    <name type="scientific">Spodoptera exigua</name>
    <name type="common">Beet armyworm</name>
    <name type="synonym">Noctua fulgens</name>
    <dbReference type="NCBI Taxonomy" id="7107"/>
    <lineage>
        <taxon>Eukaryota</taxon>
        <taxon>Metazoa</taxon>
        <taxon>Ecdysozoa</taxon>
        <taxon>Arthropoda</taxon>
        <taxon>Hexapoda</taxon>
        <taxon>Insecta</taxon>
        <taxon>Pterygota</taxon>
        <taxon>Neoptera</taxon>
        <taxon>Endopterygota</taxon>
        <taxon>Lepidoptera</taxon>
        <taxon>Glossata</taxon>
        <taxon>Ditrysia</taxon>
        <taxon>Noctuoidea</taxon>
        <taxon>Noctuidae</taxon>
        <taxon>Amphipyrinae</taxon>
        <taxon>Spodoptera</taxon>
    </lineage>
</organism>
<comment type="caution">
    <text evidence="1">The sequence shown here is derived from an EMBL/GenBank/DDBJ whole genome shotgun (WGS) entry which is preliminary data.</text>
</comment>
<evidence type="ECO:0000313" key="2">
    <source>
        <dbReference type="Proteomes" id="UP000648187"/>
    </source>
</evidence>
<dbReference type="Proteomes" id="UP000648187">
    <property type="component" value="Unassembled WGS sequence"/>
</dbReference>
<proteinExistence type="predicted"/>
<gene>
    <name evidence="1" type="ORF">HW555_012392</name>
</gene>
<protein>
    <submittedName>
        <fullName evidence="1">Uncharacterized protein</fullName>
    </submittedName>
</protein>
<sequence length="130" mass="14892">MRFVPDGLARTLKRKYWRMSGINRDAPVGIQLIQKLSNYCCPRLQINRLRWSFADHSNAPITAPAADAEQLRALTAASPFSRSLTDHSNAPITAPAAARRERLRAPYRRRQYIFSQRSRSARNTVCPHHH</sequence>
<name>A0A835G758_SPOEX</name>